<gene>
    <name evidence="1" type="primary">PTPRJ.3</name>
    <name evidence="1" type="ORF">GBF38_011772</name>
</gene>
<keyword evidence="1" id="KW-0675">Receptor</keyword>
<evidence type="ECO:0000313" key="2">
    <source>
        <dbReference type="Proteomes" id="UP000805704"/>
    </source>
</evidence>
<comment type="caution">
    <text evidence="1">The sequence shown here is derived from an EMBL/GenBank/DDBJ whole genome shotgun (WGS) entry which is preliminary data.</text>
</comment>
<dbReference type="EMBL" id="CM024806">
    <property type="protein sequence ID" value="KAG8009147.1"/>
    <property type="molecule type" value="Genomic_DNA"/>
</dbReference>
<dbReference type="Proteomes" id="UP000805704">
    <property type="component" value="Chromosome 18"/>
</dbReference>
<organism evidence="1 2">
    <name type="scientific">Nibea albiflora</name>
    <name type="common">Yellow drum</name>
    <name type="synonym">Corvina albiflora</name>
    <dbReference type="NCBI Taxonomy" id="240163"/>
    <lineage>
        <taxon>Eukaryota</taxon>
        <taxon>Metazoa</taxon>
        <taxon>Chordata</taxon>
        <taxon>Craniata</taxon>
        <taxon>Vertebrata</taxon>
        <taxon>Euteleostomi</taxon>
        <taxon>Actinopterygii</taxon>
        <taxon>Neopterygii</taxon>
        <taxon>Teleostei</taxon>
        <taxon>Neoteleostei</taxon>
        <taxon>Acanthomorphata</taxon>
        <taxon>Eupercaria</taxon>
        <taxon>Sciaenidae</taxon>
        <taxon>Nibea</taxon>
    </lineage>
</organism>
<accession>A0ACB7F4R1</accession>
<reference evidence="1" key="1">
    <citation type="submission" date="2020-04" db="EMBL/GenBank/DDBJ databases">
        <title>A chromosome-scale assembly and high-density genetic map of the yellow drum (Nibea albiflora) genome.</title>
        <authorList>
            <person name="Xu D."/>
            <person name="Zhang W."/>
            <person name="Chen R."/>
            <person name="Tan P."/>
            <person name="Wang L."/>
            <person name="Song H."/>
            <person name="Tian L."/>
            <person name="Zhu Q."/>
            <person name="Wang B."/>
        </authorList>
    </citation>
    <scope>NUCLEOTIDE SEQUENCE</scope>
    <source>
        <strain evidence="1">ZJHYS-2018</strain>
    </source>
</reference>
<name>A0ACB7F4R1_NIBAL</name>
<sequence>MLFHRPLATQLAPPKIPEGERVDFDEERQRKEDEEAKKRADDEAKKKKVLSNMGAHFGGFLAKVEQRRGKRQTAREIKKKTLTERRKPLAIENLREDGLRSWVKANYTGYILAYKEGGEINVTAENEKVTHIVQNLTSGTEYDFTLYTVFENVRSSGANVTAVTAPPNVKVFKSIGQNETSITLQWGRVGKFLNYVLKYNGIERNVTASAEDVNVTETIEGLTSGTEYTFTLHTVFEDVRSSGVNIAVFTDYILTYKEGGEINVTAKNENVTCVVQNLTSGTEYDFTLYTVFETGQSSGANVTAVTAPRDTDTFEAIEQDENSITLQWGKVDDFTNYTLTYGEEDINVTSTESKKVTETIQNLTSGTEYTFTLYSVFKYAKSRGVILPAVTAPPNVKVFKSIGQNETSITLQWGRVGKFLNYVLKYNGTEKNVTAAAEDVDVTETIEGLTSGTEYTFTLYTVFKYAKSRGVILPAVTAPPNVKVFKSIGQNETSITLQWGRVGKFLNYVLKYNGIERNVTAAAEDVDVTETIEGLTSGTEYTFTLHTVFEDVRSSGVNIAVFTAEFKPVYQNETSITLQWVKAGNYTGYILKYKEGGEINVTAENEKVTHIVQNLTSGTEYDFTLYTVFENVRSSGANVTAVTAPRDTDAFEAIEQDENSITLQWGKVDDFTNYTLTYGEEDINVTSTESKNVTKTIRNLTSGTEYTFTLYTVFKYAKSRGVILLAVTAPRNTAEFKLITQSDTSITLQWVKVAHFTTYAIQYEEKVESVTASVGDEVTYPIQGLASGTKYTFFLYTVFKNVRSSGVNLTAVTAINCASIPWHVTNSSIQGMVQGLITNATASNKSYTHVSPGGSDLQVLFTGLYPGETYDLFFKYDNHSTCVPKCSSQVTTIPPNLNAHCENWDSGYSLYIEWNNPDGVWTAVEVNVTGKTTVKEGVIAGSVCAVLLFVALVCLVVIFLLKRPDIIRAISVAKFPDHFHQLSGDENRGFSQEYEGYNSSREYIAAQGPLPATVNDFWRMIWEQKVKGIAMVTNCTEGGRTKCEQYWPADREPRLYGNLTVTVKSEQQEAYWTLREFRVKRSNTSEERTVKHFHFTAWPDHGVPQGTEFLIHFRGLVRHHIQTEGTGAPTVVHCSAGVGRTGTLIALDVLLQQLDKEQAVDINSFVHKMRLSRPLMVQTESQYVFLHQCVMDSLQQNKNTEDNIYENADMIYANATALREFHRNA</sequence>
<proteinExistence type="predicted"/>
<protein>
    <submittedName>
        <fullName evidence="1">Receptor-type tyrosine-protein phosphatase eta</fullName>
    </submittedName>
</protein>
<keyword evidence="2" id="KW-1185">Reference proteome</keyword>
<evidence type="ECO:0000313" key="1">
    <source>
        <dbReference type="EMBL" id="KAG8009147.1"/>
    </source>
</evidence>